<dbReference type="GO" id="GO:0005737">
    <property type="term" value="C:cytoplasm"/>
    <property type="evidence" value="ECO:0007669"/>
    <property type="project" value="UniProtKB-SubCell"/>
</dbReference>
<keyword evidence="5" id="KW-0133">Cell shape</keyword>
<evidence type="ECO:0000256" key="1">
    <source>
        <dbReference type="ARBA" id="ARBA00004496"/>
    </source>
</evidence>
<evidence type="ECO:0000256" key="5">
    <source>
        <dbReference type="ARBA" id="ARBA00022960"/>
    </source>
</evidence>
<dbReference type="SUPFAM" id="SSF53067">
    <property type="entry name" value="Actin-like ATPase domain"/>
    <property type="match status" value="2"/>
</dbReference>
<sequence>MMLHNSFGVDLGSSTLKIYDQRKDKITKEKNMIALRDKDEVLAIGNDAYEMFEKTPKNIKIMEPVNNGRIGDVFLTEAILHTLLNRSGSSVGYRPVLYFAVPTGLTKIEKRAYYAVAHRGKLRKCKIFLVDRPIVDAIALGIPLNRTKGSMIMNIGSQCTEVSVIADGRVIISRQIPIGGKQFNDSIRSNIRKKNNLQVGIRTAKRLKLSLADMVPQKKQGRKVMGMDCVNGLVRDGIVTTTTVNLAIMDLARQIASQTREIIQRIPPQIRANIEKEGIYLTGGSTRIPHMDQFLSRELEYSVQQSLYYDLCTVCGLKELITHPVLHRYAYPVTKQ</sequence>
<dbReference type="PANTHER" id="PTHR42749">
    <property type="entry name" value="CELL SHAPE-DETERMINING PROTEIN MREB"/>
    <property type="match status" value="1"/>
</dbReference>
<keyword evidence="2" id="KW-0963">Cytoplasm</keyword>
<proteinExistence type="inferred from homology"/>
<dbReference type="GO" id="GO:0005524">
    <property type="term" value="F:ATP binding"/>
    <property type="evidence" value="ECO:0007669"/>
    <property type="project" value="UniProtKB-KW"/>
</dbReference>
<keyword evidence="8" id="KW-1185">Reference proteome</keyword>
<comment type="similarity">
    <text evidence="6">Belongs to the FtsA/MreB family.</text>
</comment>
<dbReference type="AlphaFoldDB" id="A0A7M2RMC2"/>
<dbReference type="Pfam" id="PF06723">
    <property type="entry name" value="MreB_Mbl"/>
    <property type="match status" value="1"/>
</dbReference>
<name>A0A7M2RMC2_9FIRM</name>
<protein>
    <submittedName>
        <fullName evidence="7">Rod shape-determining protein</fullName>
    </submittedName>
</protein>
<evidence type="ECO:0000256" key="6">
    <source>
        <dbReference type="ARBA" id="ARBA00023458"/>
    </source>
</evidence>
<dbReference type="PRINTS" id="PR01652">
    <property type="entry name" value="SHAPEPROTEIN"/>
</dbReference>
<keyword evidence="4" id="KW-0067">ATP-binding</keyword>
<dbReference type="KEGG" id="bliq:INP51_07170"/>
<keyword evidence="3" id="KW-0547">Nucleotide-binding</keyword>
<reference evidence="7 8" key="1">
    <citation type="submission" date="2020-10" db="EMBL/GenBank/DDBJ databases">
        <title>Blautia liquoris sp.nov., isolated from the mud in a fermentation cellar used for the production of Chinese strong-flavoured liquor.</title>
        <authorList>
            <person name="Lu L."/>
        </authorList>
    </citation>
    <scope>NUCLEOTIDE SEQUENCE [LARGE SCALE GENOMIC DNA]</scope>
    <source>
        <strain evidence="7 8">LZLJ-3</strain>
    </source>
</reference>
<dbReference type="InterPro" id="IPR004753">
    <property type="entry name" value="MreB"/>
</dbReference>
<evidence type="ECO:0000256" key="2">
    <source>
        <dbReference type="ARBA" id="ARBA00022490"/>
    </source>
</evidence>
<dbReference type="EMBL" id="CP063304">
    <property type="protein sequence ID" value="QOV20697.1"/>
    <property type="molecule type" value="Genomic_DNA"/>
</dbReference>
<dbReference type="Proteomes" id="UP000593601">
    <property type="component" value="Chromosome"/>
</dbReference>
<dbReference type="PANTHER" id="PTHR42749:SF1">
    <property type="entry name" value="CELL SHAPE-DETERMINING PROTEIN MREB"/>
    <property type="match status" value="1"/>
</dbReference>
<gene>
    <name evidence="7" type="ORF">INP51_07170</name>
</gene>
<evidence type="ECO:0000256" key="4">
    <source>
        <dbReference type="ARBA" id="ARBA00022840"/>
    </source>
</evidence>
<dbReference type="RefSeq" id="WP_193737011.1">
    <property type="nucleotide sequence ID" value="NZ_CP063304.1"/>
</dbReference>
<accession>A0A7M2RMC2</accession>
<evidence type="ECO:0000256" key="3">
    <source>
        <dbReference type="ARBA" id="ARBA00022741"/>
    </source>
</evidence>
<organism evidence="7 8">
    <name type="scientific">Blautia liquoris</name>
    <dbReference type="NCBI Taxonomy" id="2779518"/>
    <lineage>
        <taxon>Bacteria</taxon>
        <taxon>Bacillati</taxon>
        <taxon>Bacillota</taxon>
        <taxon>Clostridia</taxon>
        <taxon>Lachnospirales</taxon>
        <taxon>Lachnospiraceae</taxon>
        <taxon>Blautia</taxon>
    </lineage>
</organism>
<evidence type="ECO:0000313" key="7">
    <source>
        <dbReference type="EMBL" id="QOV20697.1"/>
    </source>
</evidence>
<comment type="subcellular location">
    <subcellularLocation>
        <location evidence="1">Cytoplasm</location>
    </subcellularLocation>
</comment>
<dbReference type="Gene3D" id="3.30.420.40">
    <property type="match status" value="2"/>
</dbReference>
<dbReference type="GO" id="GO:0008360">
    <property type="term" value="P:regulation of cell shape"/>
    <property type="evidence" value="ECO:0007669"/>
    <property type="project" value="UniProtKB-KW"/>
</dbReference>
<dbReference type="InterPro" id="IPR056546">
    <property type="entry name" value="MreB_MamK-like"/>
</dbReference>
<dbReference type="GO" id="GO:0000902">
    <property type="term" value="P:cell morphogenesis"/>
    <property type="evidence" value="ECO:0007669"/>
    <property type="project" value="InterPro"/>
</dbReference>
<evidence type="ECO:0000313" key="8">
    <source>
        <dbReference type="Proteomes" id="UP000593601"/>
    </source>
</evidence>
<dbReference type="InterPro" id="IPR043129">
    <property type="entry name" value="ATPase_NBD"/>
</dbReference>